<dbReference type="Gene3D" id="3.90.1150.10">
    <property type="entry name" value="Aspartate Aminotransferase, domain 1"/>
    <property type="match status" value="1"/>
</dbReference>
<dbReference type="EC" id="1.4.4.2" evidence="2"/>
<comment type="caution">
    <text evidence="2">The sequence shown here is derived from an EMBL/GenBank/DDBJ whole genome shotgun (WGS) entry which is preliminary data.</text>
</comment>
<organism evidence="2">
    <name type="scientific">bioreactor metagenome</name>
    <dbReference type="NCBI Taxonomy" id="1076179"/>
    <lineage>
        <taxon>unclassified sequences</taxon>
        <taxon>metagenomes</taxon>
        <taxon>ecological metagenomes</taxon>
    </lineage>
</organism>
<evidence type="ECO:0000313" key="2">
    <source>
        <dbReference type="EMBL" id="MPN55593.1"/>
    </source>
</evidence>
<dbReference type="EMBL" id="VSSQ01125045">
    <property type="protein sequence ID" value="MPN55593.1"/>
    <property type="molecule type" value="Genomic_DNA"/>
</dbReference>
<dbReference type="GO" id="GO:0004375">
    <property type="term" value="F:glycine dehydrogenase (decarboxylating) activity"/>
    <property type="evidence" value="ECO:0007669"/>
    <property type="project" value="UniProtKB-EC"/>
</dbReference>
<reference evidence="2" key="1">
    <citation type="submission" date="2019-08" db="EMBL/GenBank/DDBJ databases">
        <authorList>
            <person name="Kucharzyk K."/>
            <person name="Murdoch R.W."/>
            <person name="Higgins S."/>
            <person name="Loffler F."/>
        </authorList>
    </citation>
    <scope>NUCLEOTIDE SEQUENCE</scope>
</reference>
<protein>
    <submittedName>
        <fullName evidence="2">Putative glycine dehydrogenase (Decarboxylating) subunit 2</fullName>
        <ecNumber evidence="2">1.4.4.2</ecNumber>
    </submittedName>
</protein>
<dbReference type="AlphaFoldDB" id="A0A645J7X4"/>
<accession>A0A645J7X4</accession>
<dbReference type="InterPro" id="IPR015424">
    <property type="entry name" value="PyrdxlP-dep_Trfase"/>
</dbReference>
<feature type="domain" description="Glycine dehydrogenase C-terminal" evidence="1">
    <location>
        <begin position="1"/>
        <end position="29"/>
    </location>
</feature>
<name>A0A645J7X4_9ZZZZ</name>
<dbReference type="InterPro" id="IPR015422">
    <property type="entry name" value="PyrdxlP-dep_Trfase_small"/>
</dbReference>
<keyword evidence="2" id="KW-0560">Oxidoreductase</keyword>
<gene>
    <name evidence="2" type="primary">gcvPB_24</name>
    <name evidence="2" type="ORF">SDC9_203277</name>
</gene>
<dbReference type="Pfam" id="PF21478">
    <property type="entry name" value="GcvP2_C"/>
    <property type="match status" value="1"/>
</dbReference>
<sequence length="61" mass="6951">MIEPTETEKIEDLDEFCDVMIAIAEEAKNNPQLVLDAPLTTPVRRLDDALAVRKPNLKWTE</sequence>
<proteinExistence type="predicted"/>
<dbReference type="InterPro" id="IPR049316">
    <property type="entry name" value="GDC-P_C"/>
</dbReference>
<evidence type="ECO:0000259" key="1">
    <source>
        <dbReference type="Pfam" id="PF21478"/>
    </source>
</evidence>
<dbReference type="SUPFAM" id="SSF53383">
    <property type="entry name" value="PLP-dependent transferases"/>
    <property type="match status" value="1"/>
</dbReference>